<dbReference type="GO" id="GO:0004252">
    <property type="term" value="F:serine-type endopeptidase activity"/>
    <property type="evidence" value="ECO:0007669"/>
    <property type="project" value="InterPro"/>
</dbReference>
<dbReference type="HOGENOM" id="CLU_006842_7_5_11"/>
<evidence type="ECO:0000313" key="5">
    <source>
        <dbReference type="EMBL" id="ABY21783.1"/>
    </source>
</evidence>
<dbReference type="EMBL" id="CP000910">
    <property type="protein sequence ID" value="ABY21783.1"/>
    <property type="molecule type" value="Genomic_DNA"/>
</dbReference>
<keyword evidence="6" id="KW-1185">Reference proteome</keyword>
<accession>A9WL69</accession>
<evidence type="ECO:0000259" key="4">
    <source>
        <dbReference type="PROSITE" id="PS50240"/>
    </source>
</evidence>
<dbReference type="KEGG" id="rsa:RSal33209_0025"/>
<dbReference type="RefSeq" id="WP_012243491.1">
    <property type="nucleotide sequence ID" value="NC_010168.1"/>
</dbReference>
<protein>
    <submittedName>
        <fullName evidence="5">Secretory serine protease</fullName>
    </submittedName>
</protein>
<dbReference type="SMART" id="SM00020">
    <property type="entry name" value="Tryp_SPc"/>
    <property type="match status" value="1"/>
</dbReference>
<evidence type="ECO:0000256" key="2">
    <source>
        <dbReference type="ARBA" id="ARBA00023157"/>
    </source>
</evidence>
<reference evidence="6" key="1">
    <citation type="journal article" date="2008" name="J. Bacteriol.">
        <title>Genome sequence of the fish pathogen Renibacterium salmoninarum suggests reductive evolution away from an environmental Arthrobacter ancestor.</title>
        <authorList>
            <person name="Wiens G.D."/>
            <person name="Rockey D.D."/>
            <person name="Wu Z."/>
            <person name="Chang J."/>
            <person name="Levy R."/>
            <person name="Crane S."/>
            <person name="Chen D.S."/>
            <person name="Capri G.R."/>
            <person name="Burnett J.R."/>
            <person name="Sudheesh P.S."/>
            <person name="Schipma M.J."/>
            <person name="Burd H."/>
            <person name="Bhattacharyya A."/>
            <person name="Rhodes L.D."/>
            <person name="Kaul R."/>
            <person name="Strom M.S."/>
        </authorList>
    </citation>
    <scope>NUCLEOTIDE SEQUENCE [LARGE SCALE GENOMIC DNA]</scope>
    <source>
        <strain evidence="6">ATCC 33209 / DSM 20767 / JCM 11484 / NBRC 15589 / NCIMB 2235</strain>
    </source>
</reference>
<keyword evidence="5" id="KW-0645">Protease</keyword>
<evidence type="ECO:0000256" key="1">
    <source>
        <dbReference type="ARBA" id="ARBA00007664"/>
    </source>
</evidence>
<dbReference type="STRING" id="288705.RSal33209_0025"/>
<dbReference type="InterPro" id="IPR009003">
    <property type="entry name" value="Peptidase_S1_PA"/>
</dbReference>
<dbReference type="PANTHER" id="PTHR24276">
    <property type="entry name" value="POLYSERASE-RELATED"/>
    <property type="match status" value="1"/>
</dbReference>
<dbReference type="GO" id="GO:0006508">
    <property type="term" value="P:proteolysis"/>
    <property type="evidence" value="ECO:0007669"/>
    <property type="project" value="UniProtKB-KW"/>
</dbReference>
<dbReference type="eggNOG" id="COG5640">
    <property type="taxonomic scope" value="Bacteria"/>
</dbReference>
<dbReference type="Pfam" id="PF00089">
    <property type="entry name" value="Trypsin"/>
    <property type="match status" value="1"/>
</dbReference>
<name>A9WL69_RENSM</name>
<feature type="chain" id="PRO_5002746292" evidence="3">
    <location>
        <begin position="26"/>
        <end position="252"/>
    </location>
</feature>
<dbReference type="InterPro" id="IPR050430">
    <property type="entry name" value="Peptidase_S1"/>
</dbReference>
<keyword evidence="3" id="KW-0732">Signal</keyword>
<keyword evidence="2" id="KW-1015">Disulfide bond</keyword>
<dbReference type="AlphaFoldDB" id="A9WL69"/>
<dbReference type="PROSITE" id="PS50240">
    <property type="entry name" value="TRYPSIN_DOM"/>
    <property type="match status" value="1"/>
</dbReference>
<feature type="domain" description="Peptidase S1" evidence="4">
    <location>
        <begin position="38"/>
        <end position="248"/>
    </location>
</feature>
<dbReference type="InterPro" id="IPR043504">
    <property type="entry name" value="Peptidase_S1_PA_chymotrypsin"/>
</dbReference>
<gene>
    <name evidence="5" type="ordered locus">RSal33209_0025</name>
</gene>
<dbReference type="PANTHER" id="PTHR24276:SF91">
    <property type="entry name" value="AT26814P-RELATED"/>
    <property type="match status" value="1"/>
</dbReference>
<dbReference type="SUPFAM" id="SSF50494">
    <property type="entry name" value="Trypsin-like serine proteases"/>
    <property type="match status" value="1"/>
</dbReference>
<dbReference type="Proteomes" id="UP000002007">
    <property type="component" value="Chromosome"/>
</dbReference>
<evidence type="ECO:0000313" key="6">
    <source>
        <dbReference type="Proteomes" id="UP000002007"/>
    </source>
</evidence>
<keyword evidence="5" id="KW-0378">Hydrolase</keyword>
<sequence>MKLKRLMAGAAFAAVLLVPVSAAQAAPVTNSGAVSPRIAGGSYVKISAAPYPAQISFDSTGTNVGCTGSQISADWVITAKHCNSSDLQSVRFDATDQGSGGTVRTVAARYASPTNNDVLLLKLSSPHTGTYIGLASSFPSTGATATVFGWGDETEGSNLGSPSLKTASVKVAGKGTDTYGGVSVNTKSQSGHTLSGDSGGSLVVNGKLVGVLSTSSILPTPNPSDFTRYNNDHASISQSLSWITKTSGVSGS</sequence>
<organism evidence="5 6">
    <name type="scientific">Renibacterium salmoninarum (strain ATCC 33209 / DSM 20767 / JCM 11484 / NBRC 15589 / NCIMB 2235)</name>
    <dbReference type="NCBI Taxonomy" id="288705"/>
    <lineage>
        <taxon>Bacteria</taxon>
        <taxon>Bacillati</taxon>
        <taxon>Actinomycetota</taxon>
        <taxon>Actinomycetes</taxon>
        <taxon>Micrococcales</taxon>
        <taxon>Micrococcaceae</taxon>
        <taxon>Renibacterium</taxon>
    </lineage>
</organism>
<proteinExistence type="inferred from homology"/>
<dbReference type="InterPro" id="IPR001254">
    <property type="entry name" value="Trypsin_dom"/>
</dbReference>
<dbReference type="InterPro" id="IPR001314">
    <property type="entry name" value="Peptidase_S1A"/>
</dbReference>
<feature type="signal peptide" evidence="3">
    <location>
        <begin position="1"/>
        <end position="25"/>
    </location>
</feature>
<evidence type="ECO:0000256" key="3">
    <source>
        <dbReference type="SAM" id="SignalP"/>
    </source>
</evidence>
<dbReference type="PRINTS" id="PR00722">
    <property type="entry name" value="CHYMOTRYPSIN"/>
</dbReference>
<dbReference type="Gene3D" id="2.40.10.10">
    <property type="entry name" value="Trypsin-like serine proteases"/>
    <property type="match status" value="1"/>
</dbReference>
<comment type="similarity">
    <text evidence="1">Belongs to the peptidase S1 family.</text>
</comment>